<dbReference type="EMBL" id="AKHW03004073">
    <property type="protein sequence ID" value="KYO31550.1"/>
    <property type="molecule type" value="Genomic_DNA"/>
</dbReference>
<evidence type="ECO:0000313" key="1">
    <source>
        <dbReference type="EMBL" id="KYO31550.1"/>
    </source>
</evidence>
<dbReference type="Proteomes" id="UP000050525">
    <property type="component" value="Unassembled WGS sequence"/>
</dbReference>
<reference evidence="1 2" key="1">
    <citation type="journal article" date="2012" name="Genome Biol.">
        <title>Sequencing three crocodilian genomes to illuminate the evolution of archosaurs and amniotes.</title>
        <authorList>
            <person name="St John J.A."/>
            <person name="Braun E.L."/>
            <person name="Isberg S.R."/>
            <person name="Miles L.G."/>
            <person name="Chong A.Y."/>
            <person name="Gongora J."/>
            <person name="Dalzell P."/>
            <person name="Moran C."/>
            <person name="Bed'hom B."/>
            <person name="Abzhanov A."/>
            <person name="Burgess S.C."/>
            <person name="Cooksey A.M."/>
            <person name="Castoe T.A."/>
            <person name="Crawford N.G."/>
            <person name="Densmore L.D."/>
            <person name="Drew J.C."/>
            <person name="Edwards S.V."/>
            <person name="Faircloth B.C."/>
            <person name="Fujita M.K."/>
            <person name="Greenwold M.J."/>
            <person name="Hoffmann F.G."/>
            <person name="Howard J.M."/>
            <person name="Iguchi T."/>
            <person name="Janes D.E."/>
            <person name="Khan S.Y."/>
            <person name="Kohno S."/>
            <person name="de Koning A.J."/>
            <person name="Lance S.L."/>
            <person name="McCarthy F.M."/>
            <person name="McCormack J.E."/>
            <person name="Merchant M.E."/>
            <person name="Peterson D.G."/>
            <person name="Pollock D.D."/>
            <person name="Pourmand N."/>
            <person name="Raney B.J."/>
            <person name="Roessler K.A."/>
            <person name="Sanford J.R."/>
            <person name="Sawyer R.H."/>
            <person name="Schmidt C.J."/>
            <person name="Triplett E.W."/>
            <person name="Tuberville T.D."/>
            <person name="Venegas-Anaya M."/>
            <person name="Howard J.T."/>
            <person name="Jarvis E.D."/>
            <person name="Guillette L.J.Jr."/>
            <person name="Glenn T.C."/>
            <person name="Green R.E."/>
            <person name="Ray D.A."/>
        </authorList>
    </citation>
    <scope>NUCLEOTIDE SEQUENCE [LARGE SCALE GENOMIC DNA]</scope>
    <source>
        <strain evidence="1">KSC_2009_1</strain>
    </source>
</reference>
<evidence type="ECO:0000313" key="2">
    <source>
        <dbReference type="Proteomes" id="UP000050525"/>
    </source>
</evidence>
<keyword evidence="2" id="KW-1185">Reference proteome</keyword>
<organism evidence="1 2">
    <name type="scientific">Alligator mississippiensis</name>
    <name type="common">American alligator</name>
    <dbReference type="NCBI Taxonomy" id="8496"/>
    <lineage>
        <taxon>Eukaryota</taxon>
        <taxon>Metazoa</taxon>
        <taxon>Chordata</taxon>
        <taxon>Craniata</taxon>
        <taxon>Vertebrata</taxon>
        <taxon>Euteleostomi</taxon>
        <taxon>Archelosauria</taxon>
        <taxon>Archosauria</taxon>
        <taxon>Crocodylia</taxon>
        <taxon>Alligatoridae</taxon>
        <taxon>Alligatorinae</taxon>
        <taxon>Alligator</taxon>
    </lineage>
</organism>
<sequence>MACTIHRQYGGLERANYQKYENFPRSACSGGLLEHSLSLNLALLHLYTLAFRGRLKIKPREADLKPLGRRD</sequence>
<gene>
    <name evidence="1" type="ORF">Y1Q_0006113</name>
</gene>
<proteinExistence type="predicted"/>
<comment type="caution">
    <text evidence="1">The sequence shown here is derived from an EMBL/GenBank/DDBJ whole genome shotgun (WGS) entry which is preliminary data.</text>
</comment>
<accession>A0A151N437</accession>
<name>A0A151N437_ALLMI</name>
<dbReference type="AlphaFoldDB" id="A0A151N437"/>
<protein>
    <submittedName>
        <fullName evidence="1">Uncharacterized protein</fullName>
    </submittedName>
</protein>